<evidence type="ECO:0000259" key="7">
    <source>
        <dbReference type="PROSITE" id="PS50850"/>
    </source>
</evidence>
<keyword evidence="4 6" id="KW-0472">Membrane</keyword>
<dbReference type="InterPro" id="IPR020846">
    <property type="entry name" value="MFS_dom"/>
</dbReference>
<protein>
    <submittedName>
        <fullName evidence="8">MFS transporter</fullName>
    </submittedName>
</protein>
<dbReference type="PANTHER" id="PTHR23501">
    <property type="entry name" value="MAJOR FACILITATOR SUPERFAMILY"/>
    <property type="match status" value="1"/>
</dbReference>
<organism evidence="8 9">
    <name type="scientific">Dothidotthia symphoricarpi CBS 119687</name>
    <dbReference type="NCBI Taxonomy" id="1392245"/>
    <lineage>
        <taxon>Eukaryota</taxon>
        <taxon>Fungi</taxon>
        <taxon>Dikarya</taxon>
        <taxon>Ascomycota</taxon>
        <taxon>Pezizomycotina</taxon>
        <taxon>Dothideomycetes</taxon>
        <taxon>Pleosporomycetidae</taxon>
        <taxon>Pleosporales</taxon>
        <taxon>Dothidotthiaceae</taxon>
        <taxon>Dothidotthia</taxon>
    </lineage>
</organism>
<dbReference type="Gene3D" id="1.20.1250.20">
    <property type="entry name" value="MFS general substrate transporter like domains"/>
    <property type="match status" value="1"/>
</dbReference>
<dbReference type="PANTHER" id="PTHR23501:SF198">
    <property type="entry name" value="AZOLE RESISTANCE PROTEIN 1-RELATED"/>
    <property type="match status" value="1"/>
</dbReference>
<dbReference type="CDD" id="cd17502">
    <property type="entry name" value="MFS_Azr1_MDR_like"/>
    <property type="match status" value="1"/>
</dbReference>
<feature type="region of interest" description="Disordered" evidence="5">
    <location>
        <begin position="554"/>
        <end position="597"/>
    </location>
</feature>
<evidence type="ECO:0000313" key="9">
    <source>
        <dbReference type="Proteomes" id="UP000799771"/>
    </source>
</evidence>
<feature type="transmembrane region" description="Helical" evidence="6">
    <location>
        <begin position="164"/>
        <end position="184"/>
    </location>
</feature>
<dbReference type="OrthoDB" id="10021397at2759"/>
<dbReference type="Proteomes" id="UP000799771">
    <property type="component" value="Unassembled WGS sequence"/>
</dbReference>
<accession>A0A6A6A2D7</accession>
<keyword evidence="2 6" id="KW-0812">Transmembrane</keyword>
<comment type="subcellular location">
    <subcellularLocation>
        <location evidence="1">Membrane</location>
        <topology evidence="1">Multi-pass membrane protein</topology>
    </subcellularLocation>
</comment>
<dbReference type="SUPFAM" id="SSF103473">
    <property type="entry name" value="MFS general substrate transporter"/>
    <property type="match status" value="1"/>
</dbReference>
<feature type="transmembrane region" description="Helical" evidence="6">
    <location>
        <begin position="273"/>
        <end position="290"/>
    </location>
</feature>
<feature type="domain" description="Major facilitator superfamily (MFS) profile" evidence="7">
    <location>
        <begin position="43"/>
        <end position="533"/>
    </location>
</feature>
<feature type="transmembrane region" description="Helical" evidence="6">
    <location>
        <begin position="78"/>
        <end position="96"/>
    </location>
</feature>
<evidence type="ECO:0000256" key="2">
    <source>
        <dbReference type="ARBA" id="ARBA00022692"/>
    </source>
</evidence>
<gene>
    <name evidence="8" type="ORF">P153DRAFT_346700</name>
</gene>
<feature type="transmembrane region" description="Helical" evidence="6">
    <location>
        <begin position="242"/>
        <end position="261"/>
    </location>
</feature>
<dbReference type="EMBL" id="ML977514">
    <property type="protein sequence ID" value="KAF2125960.1"/>
    <property type="molecule type" value="Genomic_DNA"/>
</dbReference>
<sequence length="597" mass="63394">MANADVAMPADDKRLQDDAEAPSPPTGSATEAPTLTTMECVLTIGSIGLVVLMGSLDSTIVATINPTLVAQFNSGGDIGWYGAVFLLVVGATLPFFGKLITMFMPRNVFLASLTTLEIGCLMCGLAQNSPTFIVGRAFAGLGCAGILSGGLTITALITPLRYRAMFISIIGGLEGVSSIIGPVIGGVLTNTIGWRWGFWINLPFGGLLFGILLLAFRKPIRTPGNGTNATNSPLEKLRQLDFAGGCIIIGSLTCLLLALQWGGSTYPWANGRIIALFVIFFISFILFTIWETRLGDAALFPMRLLKRKALVASLWFGFCISSGMWIILYYLPVWFQAIMGVTAEGSGVRLLPMVISEVSVATAAAALVPVVGYLPPFVFAATTMSSIGAGLLSSLHPGSPRAQWIGYQVILGAGYGIGIQQSLVNAQASVEAADVGYGTSAVLLGNILGGSIFISIAQAIFLGEVLTLEGQFPGVSRDTLINDFRSLREIVSPQDLATALDVYNSGLRKVFLVATVLCTLSVLAWPFIPWRSLKAKDKEDQNVESITEIVRSDVKDEEAVSSSNLTNASQEKTDASQAKADASEEKADARHKNVEQT</sequence>
<evidence type="ECO:0000256" key="1">
    <source>
        <dbReference type="ARBA" id="ARBA00004141"/>
    </source>
</evidence>
<dbReference type="InterPro" id="IPR036259">
    <property type="entry name" value="MFS_trans_sf"/>
</dbReference>
<feature type="region of interest" description="Disordered" evidence="5">
    <location>
        <begin position="1"/>
        <end position="32"/>
    </location>
</feature>
<feature type="transmembrane region" description="Helical" evidence="6">
    <location>
        <begin position="108"/>
        <end position="127"/>
    </location>
</feature>
<reference evidence="8" key="1">
    <citation type="journal article" date="2020" name="Stud. Mycol.">
        <title>101 Dothideomycetes genomes: a test case for predicting lifestyles and emergence of pathogens.</title>
        <authorList>
            <person name="Haridas S."/>
            <person name="Albert R."/>
            <person name="Binder M."/>
            <person name="Bloem J."/>
            <person name="Labutti K."/>
            <person name="Salamov A."/>
            <person name="Andreopoulos B."/>
            <person name="Baker S."/>
            <person name="Barry K."/>
            <person name="Bills G."/>
            <person name="Bluhm B."/>
            <person name="Cannon C."/>
            <person name="Castanera R."/>
            <person name="Culley D."/>
            <person name="Daum C."/>
            <person name="Ezra D."/>
            <person name="Gonzalez J."/>
            <person name="Henrissat B."/>
            <person name="Kuo A."/>
            <person name="Liang C."/>
            <person name="Lipzen A."/>
            <person name="Lutzoni F."/>
            <person name="Magnuson J."/>
            <person name="Mondo S."/>
            <person name="Nolan M."/>
            <person name="Ohm R."/>
            <person name="Pangilinan J."/>
            <person name="Park H.-J."/>
            <person name="Ramirez L."/>
            <person name="Alfaro M."/>
            <person name="Sun H."/>
            <person name="Tritt A."/>
            <person name="Yoshinaga Y."/>
            <person name="Zwiers L.-H."/>
            <person name="Turgeon B."/>
            <person name="Goodwin S."/>
            <person name="Spatafora J."/>
            <person name="Crous P."/>
            <person name="Grigoriev I."/>
        </authorList>
    </citation>
    <scope>NUCLEOTIDE SEQUENCE</scope>
    <source>
        <strain evidence="8">CBS 119687</strain>
    </source>
</reference>
<feature type="transmembrane region" description="Helical" evidence="6">
    <location>
        <begin position="510"/>
        <end position="528"/>
    </location>
</feature>
<proteinExistence type="predicted"/>
<feature type="compositionally biased region" description="Polar residues" evidence="5">
    <location>
        <begin position="560"/>
        <end position="570"/>
    </location>
</feature>
<dbReference type="Pfam" id="PF07690">
    <property type="entry name" value="MFS_1"/>
    <property type="match status" value="1"/>
</dbReference>
<evidence type="ECO:0000313" key="8">
    <source>
        <dbReference type="EMBL" id="KAF2125960.1"/>
    </source>
</evidence>
<dbReference type="InterPro" id="IPR011701">
    <property type="entry name" value="MFS"/>
</dbReference>
<feature type="compositionally biased region" description="Basic and acidic residues" evidence="5">
    <location>
        <begin position="581"/>
        <end position="597"/>
    </location>
</feature>
<evidence type="ECO:0000256" key="4">
    <source>
        <dbReference type="ARBA" id="ARBA00023136"/>
    </source>
</evidence>
<feature type="transmembrane region" description="Helical" evidence="6">
    <location>
        <begin position="310"/>
        <end position="330"/>
    </location>
</feature>
<evidence type="ECO:0000256" key="5">
    <source>
        <dbReference type="SAM" id="MobiDB-lite"/>
    </source>
</evidence>
<name>A0A6A6A2D7_9PLEO</name>
<keyword evidence="3 6" id="KW-1133">Transmembrane helix</keyword>
<dbReference type="GO" id="GO:0022857">
    <property type="term" value="F:transmembrane transporter activity"/>
    <property type="evidence" value="ECO:0007669"/>
    <property type="project" value="InterPro"/>
</dbReference>
<dbReference type="GeneID" id="54406565"/>
<evidence type="ECO:0000256" key="6">
    <source>
        <dbReference type="SAM" id="Phobius"/>
    </source>
</evidence>
<dbReference type="PROSITE" id="PS50850">
    <property type="entry name" value="MFS"/>
    <property type="match status" value="1"/>
</dbReference>
<feature type="transmembrane region" description="Helical" evidence="6">
    <location>
        <begin position="196"/>
        <end position="216"/>
    </location>
</feature>
<dbReference type="AlphaFoldDB" id="A0A6A6A2D7"/>
<keyword evidence="9" id="KW-1185">Reference proteome</keyword>
<feature type="transmembrane region" description="Helical" evidence="6">
    <location>
        <begin position="435"/>
        <end position="461"/>
    </location>
</feature>
<dbReference type="GO" id="GO:0005886">
    <property type="term" value="C:plasma membrane"/>
    <property type="evidence" value="ECO:0007669"/>
    <property type="project" value="TreeGrafter"/>
</dbReference>
<dbReference type="RefSeq" id="XP_033520352.1">
    <property type="nucleotide sequence ID" value="XM_033666133.1"/>
</dbReference>
<feature type="transmembrane region" description="Helical" evidence="6">
    <location>
        <begin position="133"/>
        <end position="157"/>
    </location>
</feature>
<feature type="transmembrane region" description="Helical" evidence="6">
    <location>
        <begin position="350"/>
        <end position="370"/>
    </location>
</feature>
<evidence type="ECO:0000256" key="3">
    <source>
        <dbReference type="ARBA" id="ARBA00022989"/>
    </source>
</evidence>